<dbReference type="EMBL" id="JACPHQ010000020">
    <property type="protein sequence ID" value="MBI2465929.1"/>
    <property type="molecule type" value="Genomic_DNA"/>
</dbReference>
<organism evidence="5 6">
    <name type="scientific">Candidatus Sungiibacteriota bacterium</name>
    <dbReference type="NCBI Taxonomy" id="2750080"/>
    <lineage>
        <taxon>Bacteria</taxon>
        <taxon>Candidatus Sungiibacteriota</taxon>
    </lineage>
</organism>
<comment type="similarity">
    <text evidence="1 3">Belongs to the bacterial ribosomal protein bS6 family.</text>
</comment>
<comment type="function">
    <text evidence="3">Binds together with bS18 to 16S ribosomal RNA.</text>
</comment>
<dbReference type="InterPro" id="IPR014717">
    <property type="entry name" value="Transl_elong_EF1B/ribsomal_bS6"/>
</dbReference>
<evidence type="ECO:0000256" key="1">
    <source>
        <dbReference type="ARBA" id="ARBA00009512"/>
    </source>
</evidence>
<proteinExistence type="inferred from homology"/>
<dbReference type="InterPro" id="IPR020814">
    <property type="entry name" value="Ribosomal_S6_plastid/chlpt"/>
</dbReference>
<evidence type="ECO:0000313" key="5">
    <source>
        <dbReference type="EMBL" id="MBI2465929.1"/>
    </source>
</evidence>
<dbReference type="InterPro" id="IPR000529">
    <property type="entry name" value="Ribosomal_bS6"/>
</dbReference>
<dbReference type="Gene3D" id="3.30.70.60">
    <property type="match status" value="1"/>
</dbReference>
<evidence type="ECO:0000256" key="2">
    <source>
        <dbReference type="ARBA" id="ARBA00035294"/>
    </source>
</evidence>
<evidence type="ECO:0000256" key="3">
    <source>
        <dbReference type="HAMAP-Rule" id="MF_00360"/>
    </source>
</evidence>
<keyword evidence="3" id="KW-0687">Ribonucleoprotein</keyword>
<evidence type="ECO:0000313" key="4">
    <source>
        <dbReference type="EMBL" id="MBI2052360.1"/>
    </source>
</evidence>
<keyword evidence="3" id="KW-0699">rRNA-binding</keyword>
<dbReference type="GO" id="GO:0005840">
    <property type="term" value="C:ribosome"/>
    <property type="evidence" value="ECO:0007669"/>
    <property type="project" value="UniProtKB-KW"/>
</dbReference>
<dbReference type="Proteomes" id="UP000709672">
    <property type="component" value="Unassembled WGS sequence"/>
</dbReference>
<reference evidence="5" key="1">
    <citation type="submission" date="2020-07" db="EMBL/GenBank/DDBJ databases">
        <title>Huge and variable diversity of episymbiotic CPR bacteria and DPANN archaea in groundwater ecosystems.</title>
        <authorList>
            <person name="He C.Y."/>
            <person name="Keren R."/>
            <person name="Whittaker M."/>
            <person name="Farag I.F."/>
            <person name="Doudna J."/>
            <person name="Cate J.H.D."/>
            <person name="Banfield J.F."/>
        </authorList>
    </citation>
    <scope>NUCLEOTIDE SEQUENCE</scope>
    <source>
        <strain evidence="4">NC_groundwater_191_Ag_S-0.1um_45_8</strain>
        <strain evidence="5">NC_groundwater_418_Ag_B-0.1um_45_10</strain>
    </source>
</reference>
<accession>A0A932DSJ1</accession>
<dbReference type="EMBL" id="JACOYY010000046">
    <property type="protein sequence ID" value="MBI2052360.1"/>
    <property type="molecule type" value="Genomic_DNA"/>
</dbReference>
<dbReference type="Pfam" id="PF01250">
    <property type="entry name" value="Ribosomal_S6"/>
    <property type="match status" value="1"/>
</dbReference>
<comment type="caution">
    <text evidence="5">The sequence shown here is derived from an EMBL/GenBank/DDBJ whole genome shotgun (WGS) entry which is preliminary data.</text>
</comment>
<dbReference type="SUPFAM" id="SSF54995">
    <property type="entry name" value="Ribosomal protein S6"/>
    <property type="match status" value="1"/>
</dbReference>
<dbReference type="HAMAP" id="MF_00360">
    <property type="entry name" value="Ribosomal_bS6"/>
    <property type="match status" value="1"/>
</dbReference>
<dbReference type="GO" id="GO:0006412">
    <property type="term" value="P:translation"/>
    <property type="evidence" value="ECO:0007669"/>
    <property type="project" value="UniProtKB-UniRule"/>
</dbReference>
<dbReference type="Proteomes" id="UP000786662">
    <property type="component" value="Unassembled WGS sequence"/>
</dbReference>
<dbReference type="GO" id="GO:0003735">
    <property type="term" value="F:structural constituent of ribosome"/>
    <property type="evidence" value="ECO:0007669"/>
    <property type="project" value="InterPro"/>
</dbReference>
<name>A0A932DSJ1_9BACT</name>
<sequence>MKLYEIHAVLKPALDETAVNNIISDLGETLAKNGFGISSSATKPNEYLTYPIKHFKTGHIVNVEISGPEENVLPEEATAKIRNNENVLRCLTFTKSEQALKKIRTFPSFDQNRSYREARAPAIIEPAASPASPPTPPVNIEEVDKKLEELLK</sequence>
<evidence type="ECO:0000313" key="6">
    <source>
        <dbReference type="Proteomes" id="UP000709672"/>
    </source>
</evidence>
<dbReference type="InterPro" id="IPR035980">
    <property type="entry name" value="Ribosomal_bS6_sf"/>
</dbReference>
<protein>
    <recommendedName>
        <fullName evidence="2 3">Small ribosomal subunit protein bS6</fullName>
    </recommendedName>
</protein>
<dbReference type="AlphaFoldDB" id="A0A932DSJ1"/>
<dbReference type="GO" id="GO:1990904">
    <property type="term" value="C:ribonucleoprotein complex"/>
    <property type="evidence" value="ECO:0007669"/>
    <property type="project" value="UniProtKB-KW"/>
</dbReference>
<keyword evidence="3" id="KW-0694">RNA-binding</keyword>
<dbReference type="GO" id="GO:0019843">
    <property type="term" value="F:rRNA binding"/>
    <property type="evidence" value="ECO:0007669"/>
    <property type="project" value="UniProtKB-UniRule"/>
</dbReference>
<keyword evidence="3 5" id="KW-0689">Ribosomal protein</keyword>
<gene>
    <name evidence="3" type="primary">rpsF</name>
    <name evidence="4" type="ORF">HYT38_01620</name>
    <name evidence="5" type="ORF">HYV66_01715</name>
</gene>